<feature type="region of interest" description="Disordered" evidence="5">
    <location>
        <begin position="276"/>
        <end position="441"/>
    </location>
</feature>
<dbReference type="AlphaFoldDB" id="A0AAD8AWV7"/>
<dbReference type="SMART" id="SM00591">
    <property type="entry name" value="RWD"/>
    <property type="match status" value="1"/>
</dbReference>
<feature type="compositionally biased region" description="Basic and acidic residues" evidence="5">
    <location>
        <begin position="786"/>
        <end position="801"/>
    </location>
</feature>
<dbReference type="InterPro" id="IPR016135">
    <property type="entry name" value="UBQ-conjugating_enzyme/RWD"/>
</dbReference>
<dbReference type="Pfam" id="PF05773">
    <property type="entry name" value="RWD"/>
    <property type="match status" value="1"/>
</dbReference>
<keyword evidence="1 3" id="KW-0479">Metal-binding</keyword>
<dbReference type="PROSITE" id="PS50089">
    <property type="entry name" value="ZF_RING_2"/>
    <property type="match status" value="1"/>
</dbReference>
<dbReference type="PANTHER" id="PTHR13198:SF4">
    <property type="entry name" value="E3 UBIQUITIN-PROTEIN LIGASE RNF25"/>
    <property type="match status" value="1"/>
</dbReference>
<feature type="compositionally biased region" description="Basic residues" evidence="5">
    <location>
        <begin position="494"/>
        <end position="503"/>
    </location>
</feature>
<evidence type="ECO:0000259" key="6">
    <source>
        <dbReference type="PROSITE" id="PS50089"/>
    </source>
</evidence>
<feature type="region of interest" description="Disordered" evidence="5">
    <location>
        <begin position="781"/>
        <end position="847"/>
    </location>
</feature>
<dbReference type="FunFam" id="3.10.110.10:FF:000050">
    <property type="entry name" value="eIF-2-alpha kinase GCN2"/>
    <property type="match status" value="1"/>
</dbReference>
<keyword evidence="4" id="KW-0175">Coiled coil</keyword>
<proteinExistence type="predicted"/>
<feature type="compositionally biased region" description="Basic residues" evidence="5">
    <location>
        <begin position="301"/>
        <end position="310"/>
    </location>
</feature>
<evidence type="ECO:0000256" key="4">
    <source>
        <dbReference type="SAM" id="Coils"/>
    </source>
</evidence>
<reference evidence="8" key="1">
    <citation type="journal article" date="2023" name="PLoS Negl. Trop. Dis.">
        <title>A genome sequence for Biomphalaria pfeifferi, the major vector snail for the human-infecting parasite Schistosoma mansoni.</title>
        <authorList>
            <person name="Bu L."/>
            <person name="Lu L."/>
            <person name="Laidemitt M.R."/>
            <person name="Zhang S.M."/>
            <person name="Mutuku M."/>
            <person name="Mkoji G."/>
            <person name="Steinauer M."/>
            <person name="Loker E.S."/>
        </authorList>
    </citation>
    <scope>NUCLEOTIDE SEQUENCE</scope>
    <source>
        <strain evidence="8">KasaAsao</strain>
    </source>
</reference>
<dbReference type="CDD" id="cd16470">
    <property type="entry name" value="RING-H2_RNF25"/>
    <property type="match status" value="1"/>
</dbReference>
<dbReference type="InterPro" id="IPR006575">
    <property type="entry name" value="RWD_dom"/>
</dbReference>
<comment type="caution">
    <text evidence="8">The sequence shown here is derived from an EMBL/GenBank/DDBJ whole genome shotgun (WGS) entry which is preliminary data.</text>
</comment>
<dbReference type="EMBL" id="JASAOG010000209">
    <property type="protein sequence ID" value="KAK0043900.1"/>
    <property type="molecule type" value="Genomic_DNA"/>
</dbReference>
<dbReference type="CDD" id="cd23818">
    <property type="entry name" value="RWD_RNF25"/>
    <property type="match status" value="1"/>
</dbReference>
<dbReference type="FunFam" id="3.30.40.10:FF:000215">
    <property type="entry name" value="E3 ubiquitin-protein ligase RNF25"/>
    <property type="match status" value="1"/>
</dbReference>
<feature type="domain" description="RING-type" evidence="6">
    <location>
        <begin position="127"/>
        <end position="194"/>
    </location>
</feature>
<dbReference type="Gene3D" id="3.10.110.10">
    <property type="entry name" value="Ubiquitin Conjugating Enzyme"/>
    <property type="match status" value="1"/>
</dbReference>
<reference evidence="8" key="2">
    <citation type="submission" date="2023-04" db="EMBL/GenBank/DDBJ databases">
        <authorList>
            <person name="Bu L."/>
            <person name="Lu L."/>
            <person name="Laidemitt M.R."/>
            <person name="Zhang S.M."/>
            <person name="Mutuku M."/>
            <person name="Mkoji G."/>
            <person name="Steinauer M."/>
            <person name="Loker E.S."/>
        </authorList>
    </citation>
    <scope>NUCLEOTIDE SEQUENCE</scope>
    <source>
        <strain evidence="8">KasaAsao</strain>
        <tissue evidence="8">Whole Snail</tissue>
    </source>
</reference>
<gene>
    <name evidence="8" type="ORF">Bpfe_026674</name>
</gene>
<feature type="compositionally biased region" description="Basic and acidic residues" evidence="5">
    <location>
        <begin position="311"/>
        <end position="347"/>
    </location>
</feature>
<feature type="compositionally biased region" description="Basic and acidic residues" evidence="5">
    <location>
        <begin position="277"/>
        <end position="290"/>
    </location>
</feature>
<dbReference type="SUPFAM" id="SSF57850">
    <property type="entry name" value="RING/U-box"/>
    <property type="match status" value="1"/>
</dbReference>
<dbReference type="InterPro" id="IPR013083">
    <property type="entry name" value="Znf_RING/FYVE/PHD"/>
</dbReference>
<accession>A0AAD8AWV7</accession>
<dbReference type="GO" id="GO:0009893">
    <property type="term" value="P:positive regulation of metabolic process"/>
    <property type="evidence" value="ECO:0007669"/>
    <property type="project" value="UniProtKB-ARBA"/>
</dbReference>
<dbReference type="GO" id="GO:0010468">
    <property type="term" value="P:regulation of gene expression"/>
    <property type="evidence" value="ECO:0007669"/>
    <property type="project" value="UniProtKB-ARBA"/>
</dbReference>
<dbReference type="PANTHER" id="PTHR13198">
    <property type="entry name" value="RING FINGER PROTEIN 25"/>
    <property type="match status" value="1"/>
</dbReference>
<evidence type="ECO:0000259" key="7">
    <source>
        <dbReference type="PROSITE" id="PS50908"/>
    </source>
</evidence>
<feature type="compositionally biased region" description="Basic and acidic residues" evidence="5">
    <location>
        <begin position="361"/>
        <end position="378"/>
    </location>
</feature>
<organism evidence="8 9">
    <name type="scientific">Biomphalaria pfeifferi</name>
    <name type="common">Bloodfluke planorb</name>
    <name type="synonym">Freshwater snail</name>
    <dbReference type="NCBI Taxonomy" id="112525"/>
    <lineage>
        <taxon>Eukaryota</taxon>
        <taxon>Metazoa</taxon>
        <taxon>Spiralia</taxon>
        <taxon>Lophotrochozoa</taxon>
        <taxon>Mollusca</taxon>
        <taxon>Gastropoda</taxon>
        <taxon>Heterobranchia</taxon>
        <taxon>Euthyneura</taxon>
        <taxon>Panpulmonata</taxon>
        <taxon>Hygrophila</taxon>
        <taxon>Lymnaeoidea</taxon>
        <taxon>Planorbidae</taxon>
        <taxon>Biomphalaria</taxon>
    </lineage>
</organism>
<dbReference type="SUPFAM" id="SSF54495">
    <property type="entry name" value="UBC-like"/>
    <property type="match status" value="1"/>
</dbReference>
<dbReference type="GO" id="GO:0033554">
    <property type="term" value="P:cellular response to stress"/>
    <property type="evidence" value="ECO:0007669"/>
    <property type="project" value="UniProtKB-ARBA"/>
</dbReference>
<keyword evidence="2" id="KW-0862">Zinc</keyword>
<dbReference type="Gene3D" id="3.30.40.10">
    <property type="entry name" value="Zinc/RING finger domain, C3HC4 (zinc finger)"/>
    <property type="match status" value="1"/>
</dbReference>
<name>A0AAD8AWV7_BIOPF</name>
<feature type="compositionally biased region" description="Basic and acidic residues" evidence="5">
    <location>
        <begin position="835"/>
        <end position="847"/>
    </location>
</feature>
<sequence>MSEEDEHPMEIELQSLQAIYVNELTYSRKDDGTVDKIEVLIHPATGHDATKQYVCMTLVFAPGPNYPDEVPDIQIRNPRGLGEEEVASLVEAMMLKGEEVKGEVMLYTFVEMAKDSLTEGNIPRCPCVVCLEHFHEKDSFHRTTCYHYFHSGCLYKYVQHTKAQLEEEKKEVMERRHLDVASSEQRNIVCPLCRTELDESLLSVSWSSEGEEDDKDNAFVIPPEMREQQRKMAEIYERQKAKGGIIDPELEKKKFLVNAEDRFFFLSEPLHTSHNTAEVKVKKNSVEEGRKKNKNTAGTRHVGKQRHGHQRGQDTKHGAHARPEARRNHISVNDHFHKPDLHTDKSVKGNPRHSAQASESHLNKKEEANGEKDSEKSDSGVGESQSDLDKQPDQNVASSDSSDTTLAKESMAKLNIGSEGAHNLGNPEAQSRKINMSNFPPDRACSQEIKFIKWDTVPGSSSSEHRSPNKSGHLGSLMSSGNEYHQGKSGSHDGHRHSSHGARGHQGQSRKFSSRHFDSHHQHYGHQYNHHHHHHENWRHQERQTSEQRQQLVERTQGLADNMRDGDDGNPGLEQKGDKSLDSESQDDGTADRKKLHINKKWRLLNFQSSASGINYNVLDNDKYFHIIDDDEGLNSLTGEKMNNKENVYIFHQIQSNTLLMDDIDECYVGYGAPKEEDEWENEVDPYASERSSIRRTKLEDYDKFRKEDIKFYERKLDERVSNEAIIHEEERRILKERARQEEENCSGLESKKTDLKDLKKVLCGKEITFVQDYKVKSLQNEDDSVEKSIEMDDFEKETRNRGGGFGKGMSQRGDDCDLSRQTSNGGDDFISETSDDRSDSGREVTNVKDDFGMDKCSLVSDPLDKETLCQSQEIQSGECWKDSYEQTNHATETVVKPSLFSSNITTNNRLNNSDLSLPRLGVNKTQSVQMKENIPELSEVQIEGIESKRKQPKKLPPLLLPKKAKPSQASVASSASRIMETNVCLSSADTISLPGSRKCRAPLNLMKKSKNPGRKHLPQDIVDIMSEVNNFQTDVTQRASDLPPSVKNNPNCAFYTKPACSAPLTDLLSSVACLNSLNSQVLPSNSLPHTMFFPSAQSLNNDALVEAYLKALGSMPNLLQSSLNPLSEDSSFVLDRNGK</sequence>
<evidence type="ECO:0000256" key="3">
    <source>
        <dbReference type="PROSITE-ProRule" id="PRU00175"/>
    </source>
</evidence>
<protein>
    <submittedName>
        <fullName evidence="8">E3 ubiquitin-protein ligase RNF25</fullName>
    </submittedName>
</protein>
<dbReference type="Proteomes" id="UP001233172">
    <property type="component" value="Unassembled WGS sequence"/>
</dbReference>
<dbReference type="GO" id="GO:0005634">
    <property type="term" value="C:nucleus"/>
    <property type="evidence" value="ECO:0007669"/>
    <property type="project" value="TreeGrafter"/>
</dbReference>
<dbReference type="InterPro" id="IPR001841">
    <property type="entry name" value="Znf_RING"/>
</dbReference>
<dbReference type="GO" id="GO:0008270">
    <property type="term" value="F:zinc ion binding"/>
    <property type="evidence" value="ECO:0007669"/>
    <property type="project" value="UniProtKB-KW"/>
</dbReference>
<feature type="compositionally biased region" description="Basic residues" evidence="5">
    <location>
        <begin position="522"/>
        <end position="537"/>
    </location>
</feature>
<evidence type="ECO:0000313" key="8">
    <source>
        <dbReference type="EMBL" id="KAK0043900.1"/>
    </source>
</evidence>
<dbReference type="GO" id="GO:0016567">
    <property type="term" value="P:protein ubiquitination"/>
    <property type="evidence" value="ECO:0007669"/>
    <property type="project" value="TreeGrafter"/>
</dbReference>
<evidence type="ECO:0000256" key="1">
    <source>
        <dbReference type="ARBA" id="ARBA00022771"/>
    </source>
</evidence>
<feature type="coiled-coil region" evidence="4">
    <location>
        <begin position="725"/>
        <end position="759"/>
    </location>
</feature>
<dbReference type="PROSITE" id="PS50908">
    <property type="entry name" value="RWD"/>
    <property type="match status" value="1"/>
</dbReference>
<feature type="compositionally biased region" description="Polar residues" evidence="5">
    <location>
        <begin position="428"/>
        <end position="438"/>
    </location>
</feature>
<dbReference type="GO" id="GO:0061630">
    <property type="term" value="F:ubiquitin protein ligase activity"/>
    <property type="evidence" value="ECO:0007669"/>
    <property type="project" value="InterPro"/>
</dbReference>
<dbReference type="InterPro" id="IPR039133">
    <property type="entry name" value="RNF25"/>
</dbReference>
<evidence type="ECO:0000256" key="5">
    <source>
        <dbReference type="SAM" id="MobiDB-lite"/>
    </source>
</evidence>
<dbReference type="GO" id="GO:0051246">
    <property type="term" value="P:regulation of protein metabolic process"/>
    <property type="evidence" value="ECO:0007669"/>
    <property type="project" value="UniProtKB-ARBA"/>
</dbReference>
<evidence type="ECO:0000313" key="9">
    <source>
        <dbReference type="Proteomes" id="UP001233172"/>
    </source>
</evidence>
<keyword evidence="9" id="KW-1185">Reference proteome</keyword>
<evidence type="ECO:0000256" key="2">
    <source>
        <dbReference type="ARBA" id="ARBA00022833"/>
    </source>
</evidence>
<feature type="region of interest" description="Disordered" evidence="5">
    <location>
        <begin position="457"/>
        <end position="594"/>
    </location>
</feature>
<dbReference type="SMART" id="SM00184">
    <property type="entry name" value="RING"/>
    <property type="match status" value="1"/>
</dbReference>
<feature type="compositionally biased region" description="Polar residues" evidence="5">
    <location>
        <begin position="393"/>
        <end position="407"/>
    </location>
</feature>
<feature type="domain" description="RWD" evidence="7">
    <location>
        <begin position="11"/>
        <end position="120"/>
    </location>
</feature>
<keyword evidence="1 3" id="KW-0863">Zinc-finger</keyword>